<dbReference type="HOGENOM" id="CLU_039453_5_1_6"/>
<dbReference type="Proteomes" id="UP000019205">
    <property type="component" value="Chromosome"/>
</dbReference>
<dbReference type="STRING" id="314285.KT71_15404"/>
<dbReference type="PANTHER" id="PTHR11845:SF13">
    <property type="entry name" value="5'-DEOXYNUCLEOTIDASE HDDC2"/>
    <property type="match status" value="1"/>
</dbReference>
<feature type="domain" description="HD" evidence="3">
    <location>
        <begin position="29"/>
        <end position="190"/>
    </location>
</feature>
<dbReference type="EMBL" id="AAOA02000001">
    <property type="protein sequence ID" value="EAQ97964.1"/>
    <property type="molecule type" value="Genomic_DNA"/>
</dbReference>
<proteinExistence type="predicted"/>
<dbReference type="Pfam" id="PF13023">
    <property type="entry name" value="HD_3"/>
    <property type="match status" value="1"/>
</dbReference>
<reference evidence="4 5" key="2">
    <citation type="journal article" date="2009" name="PLoS ONE">
        <title>The photosynthetic apparatus and its regulation in the aerobic gammaproteobacterium Congregibacter litoralis gen. nov., sp. nov.</title>
        <authorList>
            <person name="Spring S."/>
            <person name="Lunsdorf H."/>
            <person name="Fuchs B.M."/>
            <person name="Tindall B.J."/>
        </authorList>
    </citation>
    <scope>NUCLEOTIDE SEQUENCE [LARGE SCALE GENOMIC DNA]</scope>
    <source>
        <strain evidence="4">KT71</strain>
    </source>
</reference>
<protein>
    <submittedName>
        <fullName evidence="4">Putative hydrolase of HD superfamily</fullName>
    </submittedName>
</protein>
<evidence type="ECO:0000313" key="4">
    <source>
        <dbReference type="EMBL" id="EAQ97964.1"/>
    </source>
</evidence>
<evidence type="ECO:0000313" key="5">
    <source>
        <dbReference type="Proteomes" id="UP000019205"/>
    </source>
</evidence>
<dbReference type="InterPro" id="IPR006674">
    <property type="entry name" value="HD_domain"/>
</dbReference>
<evidence type="ECO:0000256" key="2">
    <source>
        <dbReference type="ARBA" id="ARBA00022801"/>
    </source>
</evidence>
<reference evidence="4 5" key="1">
    <citation type="journal article" date="2007" name="Proc. Natl. Acad. Sci. U.S.A.">
        <title>Characterization of a marine gammaproteobacterium capable of aerobic anoxygenic photosynthesis.</title>
        <authorList>
            <person name="Fuchs B.M."/>
            <person name="Spring S."/>
            <person name="Teeling H."/>
            <person name="Quast C."/>
            <person name="Wulf J."/>
            <person name="Schattenhofer M."/>
            <person name="Yan S."/>
            <person name="Ferriera S."/>
            <person name="Johnson J."/>
            <person name="Glockner F.O."/>
            <person name="Amann R."/>
        </authorList>
    </citation>
    <scope>NUCLEOTIDE SEQUENCE [LARGE SCALE GENOMIC DNA]</scope>
    <source>
        <strain evidence="4">KT71</strain>
    </source>
</reference>
<evidence type="ECO:0000256" key="1">
    <source>
        <dbReference type="ARBA" id="ARBA00022723"/>
    </source>
</evidence>
<dbReference type="Gene3D" id="1.10.3210.10">
    <property type="entry name" value="Hypothetical protein af1432"/>
    <property type="match status" value="1"/>
</dbReference>
<dbReference type="GO" id="GO:0002953">
    <property type="term" value="F:5'-deoxynucleotidase activity"/>
    <property type="evidence" value="ECO:0007669"/>
    <property type="project" value="InterPro"/>
</dbReference>
<dbReference type="SUPFAM" id="SSF109604">
    <property type="entry name" value="HD-domain/PDEase-like"/>
    <property type="match status" value="1"/>
</dbReference>
<dbReference type="GO" id="GO:0005737">
    <property type="term" value="C:cytoplasm"/>
    <property type="evidence" value="ECO:0007669"/>
    <property type="project" value="TreeGrafter"/>
</dbReference>
<comment type="caution">
    <text evidence="4">The sequence shown here is derived from an EMBL/GenBank/DDBJ whole genome shotgun (WGS) entry which is preliminary data.</text>
</comment>
<keyword evidence="5" id="KW-1185">Reference proteome</keyword>
<dbReference type="PANTHER" id="PTHR11845">
    <property type="entry name" value="5'-DEOXYNUCLEOTIDASE HDDC2"/>
    <property type="match status" value="1"/>
</dbReference>
<dbReference type="eggNOG" id="COG1896">
    <property type="taxonomic scope" value="Bacteria"/>
</dbReference>
<accession>A4A8G9</accession>
<name>A4A8G9_9GAMM</name>
<dbReference type="RefSeq" id="WP_008295518.1">
    <property type="nucleotide sequence ID" value="NZ_CM002299.1"/>
</dbReference>
<dbReference type="AlphaFoldDB" id="A4A8G9"/>
<keyword evidence="2 4" id="KW-0378">Hydrolase</keyword>
<keyword evidence="1" id="KW-0479">Metal-binding</keyword>
<gene>
    <name evidence="4" type="ORF">KT71_15404</name>
</gene>
<dbReference type="InterPro" id="IPR039356">
    <property type="entry name" value="YfbR/HDDC2"/>
</dbReference>
<dbReference type="GO" id="GO:0046872">
    <property type="term" value="F:metal ion binding"/>
    <property type="evidence" value="ECO:0007669"/>
    <property type="project" value="UniProtKB-KW"/>
</dbReference>
<evidence type="ECO:0000259" key="3">
    <source>
        <dbReference type="Pfam" id="PF13023"/>
    </source>
</evidence>
<sequence length="207" mass="23219">MTFIAVKAGFPRGILLQELEDIFGFIIELDKLKGVLRKTRPIGLQRYENSAEHSWHVCMAAIMLREYANEPVDIDRVIKMLLIHDIGEIDAGDTIVYSAETPQVKAEEEAGLRRVLGLLSEAVAQEYIDLWLEFEAGESADARYAKSIDRIPPLLHNLHGDGLSWKENAISEQRVLNLNSRIKDGSSAVWDSLESKLKDAFSKGLLS</sequence>
<organism evidence="4 5">
    <name type="scientific">Congregibacter litoralis KT71</name>
    <dbReference type="NCBI Taxonomy" id="314285"/>
    <lineage>
        <taxon>Bacteria</taxon>
        <taxon>Pseudomonadati</taxon>
        <taxon>Pseudomonadota</taxon>
        <taxon>Gammaproteobacteria</taxon>
        <taxon>Cellvibrionales</taxon>
        <taxon>Halieaceae</taxon>
        <taxon>Congregibacter</taxon>
    </lineage>
</organism>